<dbReference type="PANTHER" id="PTHR13402:SF6">
    <property type="entry name" value="SECRETORY 16, ISOFORM I"/>
    <property type="match status" value="1"/>
</dbReference>
<dbReference type="EMBL" id="JAANIA010000279">
    <property type="protein sequence ID" value="KAG5325104.1"/>
    <property type="molecule type" value="Genomic_DNA"/>
</dbReference>
<evidence type="ECO:0000256" key="3">
    <source>
        <dbReference type="ARBA" id="ARBA00022448"/>
    </source>
</evidence>
<comment type="subcellular location">
    <subcellularLocation>
        <location evidence="1">Endoplasmic reticulum</location>
    </subcellularLocation>
</comment>
<feature type="compositionally biased region" description="Low complexity" evidence="6">
    <location>
        <begin position="802"/>
        <end position="812"/>
    </location>
</feature>
<sequence length="1851" mass="214196">MATHNSYNWSKDDTTNLPLQRNWQNHTDTQWQDQNMSQEMQQPTVDNMSNQCAQPSQIYNAPIEGVNKEHSMNWSTNEQQSNEASNKSNVVSNQWHNQNLESQHQSTHLMQTNNVDDTFASWPQSGNISASHDWRHSNVQNESVHSTQWLQPSSADNSSFTQNVSQNNNSVSIRNSVPDNMPVLPPDYASSGIENSHSVDSQPIVRQDPLISNTYQSGATKIVDSISQSSYDQWYNQNTLENAWYAKDHSRPPPKQWNTPEQSVENYENIQQSSDFINVEVVAPATLKERDIYGSRDSINKETLDNDPKPSTSPKEATNIRDFREEVNNVEVLSVQQQQQQTRSHPPLTEQMPDNYEFASNDRNTFLETGELTDSHQEHEPTPPSQDDENDEVPNDIPFLREVPGQSSTIDPRRNDPTGQEHHVQTGQRLSDPRRNDPSGQEQSIQIRNIPDRAERRDVLPGQERNVPLLLRGDTDTLERRNDPSGRERSLPPQQPLPSRNDPSGEERYQLQSQIMMEPSETREVLGRGNEPDEVAQQTDAERRQIPGGAYSNDVTQLSDDRTTGGRVVTGSPPEVPPPMSAMQDQASESRNKREEAVGASLESESQGISSSSNRRDFYEDEEDEGSRNSRDESRERRRETSPDRRRYEYDRKNTYYDREYEDDYYYERRRAGDNDRQYSARDDFERRDVPYREDERKHHSRDDLDRHGRDDMDRRIRGKEDLDERDSRRRPDDRRRDRGDDRDPRRRDRDPRDYDARYSRDPRDREYMDRERRRDDRRSRRYEDYDIRDPYRRDYYDDPYGRSSRPSSRSSYNDRDREYYMRARDPYYAYNGYSGYDYSAHYGNNYYAYLENLRRTNPAAYSEWYHKYYTNQHQQQHIARGVSNYPEDRASVHSGRSSCDDRFFPIPSACFRSPNKTLYIPHFGYSGWAGNLRERSTVCRNFNRTTGDKRTLGDMSLEDTIITSARLTPTKYSTSHAYGCFSIGSLIHVHPSYPADGERAKVDIFRVDSLLSHDPVTRDLRLYPGPLINGVTHKKTIIEYCENKIKKAVINEEMIDRASYILLYELMIMLIQQNGNVVGVDIAGLLLRNKDAYPYDANKFRSQDIGRRESQISQRSGATGNDGSIQDISALSEKTETKQRKTVEQITDEFRDTLLYGRVQEALEYAMNEGLWGHALFLASKLDKRTHASVMTRFANSLPSHDPLQTLYQLHSGRIPAIVTCVADPRWDDWRPHLAMIISNTSTNPEVNRRSITTLGDTLFARGDIHAAHFCYILAQIDFGAYGTNGVKLVLIGANHNKSYSEFFTMEAVMLTEIYEYARNLSDPHFTLIDLQTFKFDLTVKMVDCGLIEKALLYIEQIAINIANDPLKYKKSFIKAVHILGDRIKYHDPVYKDAIEDAANVTWLNRLAEIVGKYQDEQAVEDETYGFRTMIENQEIHEVKHQQQQPSQLPLSSQQQWNTIADYNDGPTSMMEINTNEMQSDWQPLSLSTNIQDTYDPNAQYMRNLDESVQYQQSQQQDYWNQQSYYQNNYGRNESIQSNWQQQSAPGLTDQTEVTNSQQQDKWNYETEREDKTPTPEVSNCGLTSDNILDPERLANVAGTNLLRRRNVFVKSNPYIASAFDDNTPGHVSTFFNLSSDNLDMKVPNSRKKYPKLTMSYPKILPNKVHPKDRKPRRVDPIFSKPPYSQPPVFLKCKIKKKNPSEDEETAPDRSDKGNLSVSQTTDLDIQFSKLKLESLLAPDLSFGTKESHVTFSNEAQTLKQYCNFEEKKVMRVAPHIRRKDVICDTVDAWSYDSTGQNISESSRYKPLVFGGTYPIDLPLRFRNNHLVDDTSAKNSTSLTYDIDMPTKCD</sequence>
<feature type="region of interest" description="Disordered" evidence="6">
    <location>
        <begin position="139"/>
        <end position="180"/>
    </location>
</feature>
<dbReference type="Proteomes" id="UP000668214">
    <property type="component" value="Unassembled WGS sequence"/>
</dbReference>
<evidence type="ECO:0000256" key="4">
    <source>
        <dbReference type="ARBA" id="ARBA00022824"/>
    </source>
</evidence>
<dbReference type="GO" id="GO:0070973">
    <property type="term" value="P:protein localization to endoplasmic reticulum exit site"/>
    <property type="evidence" value="ECO:0007669"/>
    <property type="project" value="TreeGrafter"/>
</dbReference>
<dbReference type="Gene3D" id="1.25.40.1030">
    <property type="match status" value="1"/>
</dbReference>
<feature type="compositionally biased region" description="Basic and acidic residues" evidence="6">
    <location>
        <begin position="666"/>
        <end position="780"/>
    </location>
</feature>
<feature type="compositionally biased region" description="Polar residues" evidence="6">
    <location>
        <begin position="1539"/>
        <end position="1563"/>
    </location>
</feature>
<feature type="region of interest" description="Disordered" evidence="6">
    <location>
        <begin position="1539"/>
        <end position="1585"/>
    </location>
</feature>
<dbReference type="PANTHER" id="PTHR13402">
    <property type="entry name" value="RGPR-RELATED"/>
    <property type="match status" value="1"/>
</dbReference>
<feature type="region of interest" description="Disordered" evidence="6">
    <location>
        <begin position="792"/>
        <end position="818"/>
    </location>
</feature>
<evidence type="ECO:0000259" key="7">
    <source>
        <dbReference type="Pfam" id="PF12931"/>
    </source>
</evidence>
<keyword evidence="4" id="KW-0256">Endoplasmic reticulum</keyword>
<feature type="compositionally biased region" description="Polar residues" evidence="6">
    <location>
        <begin position="139"/>
        <end position="156"/>
    </location>
</feature>
<evidence type="ECO:0000256" key="2">
    <source>
        <dbReference type="ARBA" id="ARBA00005927"/>
    </source>
</evidence>
<evidence type="ECO:0000313" key="8">
    <source>
        <dbReference type="EMBL" id="KAG5325104.1"/>
    </source>
</evidence>
<feature type="compositionally biased region" description="Basic and acidic residues" evidence="6">
    <location>
        <begin position="473"/>
        <end position="490"/>
    </location>
</feature>
<gene>
    <name evidence="8" type="primary">Sec16a</name>
    <name evidence="8" type="ORF">G6Z78_0008012</name>
</gene>
<feature type="compositionally biased region" description="Polar residues" evidence="6">
    <location>
        <begin position="438"/>
        <end position="447"/>
    </location>
</feature>
<reference evidence="8" key="1">
    <citation type="submission" date="2020-02" db="EMBL/GenBank/DDBJ databases">
        <title>Relaxed selection underlies rapid genomic changes in the transitions from sociality to social parasitism in ants.</title>
        <authorList>
            <person name="Bi X."/>
        </authorList>
    </citation>
    <scope>NUCLEOTIDE SEQUENCE</scope>
    <source>
        <strain evidence="8">BGI-DK2014c</strain>
        <tissue evidence="8">Whole body</tissue>
    </source>
</reference>
<feature type="region of interest" description="Disordered" evidence="6">
    <location>
        <begin position="372"/>
        <end position="780"/>
    </location>
</feature>
<feature type="region of interest" description="Disordered" evidence="6">
    <location>
        <begin position="1105"/>
        <end position="1126"/>
    </location>
</feature>
<dbReference type="Pfam" id="PF12931">
    <property type="entry name" value="TPR_Sec16"/>
    <property type="match status" value="1"/>
</dbReference>
<feature type="compositionally biased region" description="Basic and acidic residues" evidence="6">
    <location>
        <begin position="588"/>
        <end position="597"/>
    </location>
</feature>
<feature type="compositionally biased region" description="Low complexity" evidence="6">
    <location>
        <begin position="157"/>
        <end position="177"/>
    </location>
</feature>
<keyword evidence="9" id="KW-1185">Reference proteome</keyword>
<dbReference type="InterPro" id="IPR024298">
    <property type="entry name" value="Sec16_Sec23-bd"/>
</dbReference>
<proteinExistence type="inferred from homology"/>
<protein>
    <submittedName>
        <fullName evidence="8">SC16A protein</fullName>
    </submittedName>
</protein>
<feature type="region of interest" description="Disordered" evidence="6">
    <location>
        <begin position="333"/>
        <end position="356"/>
    </location>
</feature>
<keyword evidence="5" id="KW-0931">ER-Golgi transport</keyword>
<feature type="compositionally biased region" description="Basic and acidic residues" evidence="6">
    <location>
        <begin position="792"/>
        <end position="801"/>
    </location>
</feature>
<feature type="compositionally biased region" description="Low complexity" evidence="6">
    <location>
        <begin position="601"/>
        <end position="613"/>
    </location>
</feature>
<dbReference type="GO" id="GO:0012507">
    <property type="term" value="C:ER to Golgi transport vesicle membrane"/>
    <property type="evidence" value="ECO:0007669"/>
    <property type="project" value="TreeGrafter"/>
</dbReference>
<feature type="region of interest" description="Disordered" evidence="6">
    <location>
        <begin position="1662"/>
        <end position="1687"/>
    </location>
</feature>
<dbReference type="GO" id="GO:0016192">
    <property type="term" value="P:vesicle-mediated transport"/>
    <property type="evidence" value="ECO:0007669"/>
    <property type="project" value="UniProtKB-KW"/>
</dbReference>
<feature type="compositionally biased region" description="Basic and acidic residues" evidence="6">
    <location>
        <begin position="1564"/>
        <end position="1575"/>
    </location>
</feature>
<feature type="region of interest" description="Disordered" evidence="6">
    <location>
        <begin position="1699"/>
        <end position="1719"/>
    </location>
</feature>
<organism evidence="8 9">
    <name type="scientific">Pseudoatta argentina</name>
    <dbReference type="NCBI Taxonomy" id="621737"/>
    <lineage>
        <taxon>Eukaryota</taxon>
        <taxon>Metazoa</taxon>
        <taxon>Ecdysozoa</taxon>
        <taxon>Arthropoda</taxon>
        <taxon>Hexapoda</taxon>
        <taxon>Insecta</taxon>
        <taxon>Pterygota</taxon>
        <taxon>Neoptera</taxon>
        <taxon>Endopterygota</taxon>
        <taxon>Hymenoptera</taxon>
        <taxon>Apocrita</taxon>
        <taxon>Aculeata</taxon>
        <taxon>Formicoidea</taxon>
        <taxon>Formicidae</taxon>
        <taxon>Myrmicinae</taxon>
        <taxon>Pseudoatta</taxon>
    </lineage>
</organism>
<comment type="similarity">
    <text evidence="2">Belongs to the SEC16 family.</text>
</comment>
<feature type="compositionally biased region" description="Basic and acidic residues" evidence="6">
    <location>
        <begin position="450"/>
        <end position="459"/>
    </location>
</feature>
<feature type="region of interest" description="Disordered" evidence="6">
    <location>
        <begin position="298"/>
        <end position="321"/>
    </location>
</feature>
<feature type="compositionally biased region" description="Basic and acidic residues" evidence="6">
    <location>
        <begin position="626"/>
        <end position="659"/>
    </location>
</feature>
<evidence type="ECO:0000256" key="1">
    <source>
        <dbReference type="ARBA" id="ARBA00004240"/>
    </source>
</evidence>
<keyword evidence="3" id="KW-0813">Transport</keyword>
<dbReference type="GO" id="GO:0007030">
    <property type="term" value="P:Golgi organization"/>
    <property type="evidence" value="ECO:0007669"/>
    <property type="project" value="TreeGrafter"/>
</dbReference>
<dbReference type="GO" id="GO:0070971">
    <property type="term" value="C:endoplasmic reticulum exit site"/>
    <property type="evidence" value="ECO:0007669"/>
    <property type="project" value="TreeGrafter"/>
</dbReference>
<feature type="compositionally biased region" description="Polar residues" evidence="6">
    <location>
        <begin position="1112"/>
        <end position="1126"/>
    </location>
</feature>
<evidence type="ECO:0000256" key="5">
    <source>
        <dbReference type="ARBA" id="ARBA00022892"/>
    </source>
</evidence>
<dbReference type="CDD" id="cd09233">
    <property type="entry name" value="ACE1-Sec16-like"/>
    <property type="match status" value="1"/>
</dbReference>
<feature type="compositionally biased region" description="Basic and acidic residues" evidence="6">
    <location>
        <begin position="298"/>
        <end position="308"/>
    </location>
</feature>
<accession>A0A836FDG3</accession>
<name>A0A836FDG3_9HYME</name>
<feature type="non-terminal residue" evidence="8">
    <location>
        <position position="1"/>
    </location>
</feature>
<feature type="non-terminal residue" evidence="8">
    <location>
        <position position="1851"/>
    </location>
</feature>
<evidence type="ECO:0000256" key="6">
    <source>
        <dbReference type="SAM" id="MobiDB-lite"/>
    </source>
</evidence>
<feature type="compositionally biased region" description="Basic and acidic residues" evidence="6">
    <location>
        <begin position="411"/>
        <end position="424"/>
    </location>
</feature>
<feature type="domain" description="Sec16 Sec23-binding" evidence="7">
    <location>
        <begin position="1152"/>
        <end position="1387"/>
    </location>
</feature>
<evidence type="ECO:0000313" key="9">
    <source>
        <dbReference type="Proteomes" id="UP000668214"/>
    </source>
</evidence>
<comment type="caution">
    <text evidence="8">The sequence shown here is derived from an EMBL/GenBank/DDBJ whole genome shotgun (WGS) entry which is preliminary data.</text>
</comment>